<sequence>MSTGSKQKKKRLGSLYTSPDPDTIKMLVQDASLYTYPSAYLASIAACEERGGEGEVGVHLPRLWLATAVTLPTSTELRGRKREERRERGRGEVRKKIIRGESN</sequence>
<dbReference type="EMBL" id="MW427595">
    <property type="protein sequence ID" value="QWW20814.1"/>
    <property type="molecule type" value="Genomic_DNA"/>
</dbReference>
<gene>
    <name evidence="2" type="ORF">Xa7_IRBB7.21</name>
</gene>
<reference evidence="2" key="1">
    <citation type="journal article" date="2021" name="Rice">
        <title>Xa7, a Small Orphan Gene Harboring Promoter Trap for AvrXa7, Leads to the Durable Resistance to Xanthomonas oryzae Pv. oryzae.</title>
        <authorList>
            <person name="Wang C."/>
            <person name="Chen S."/>
            <person name="Feng A."/>
            <person name="Su J."/>
            <person name="Wang W."/>
            <person name="Feng J."/>
            <person name="Chen B."/>
            <person name="Zhang M."/>
            <person name="Yang J."/>
            <person name="Zeng L."/>
            <person name="Zhu X."/>
        </authorList>
    </citation>
    <scope>NUCLEOTIDE SEQUENCE</scope>
</reference>
<accession>A0A8F2VVY9</accession>
<feature type="compositionally biased region" description="Basic and acidic residues" evidence="1">
    <location>
        <begin position="77"/>
        <end position="103"/>
    </location>
</feature>
<feature type="region of interest" description="Disordered" evidence="1">
    <location>
        <begin position="75"/>
        <end position="103"/>
    </location>
</feature>
<name>A0A8F2VVY9_ORYSI</name>
<evidence type="ECO:0000313" key="2">
    <source>
        <dbReference type="EMBL" id="QWW20814.1"/>
    </source>
</evidence>
<dbReference type="AlphaFoldDB" id="A0A8F2VVY9"/>
<organism evidence="2">
    <name type="scientific">Oryza sativa subsp. indica</name>
    <name type="common">Rice</name>
    <dbReference type="NCBI Taxonomy" id="39946"/>
    <lineage>
        <taxon>Eukaryota</taxon>
        <taxon>Viridiplantae</taxon>
        <taxon>Streptophyta</taxon>
        <taxon>Embryophyta</taxon>
        <taxon>Tracheophyta</taxon>
        <taxon>Spermatophyta</taxon>
        <taxon>Magnoliopsida</taxon>
        <taxon>Liliopsida</taxon>
        <taxon>Poales</taxon>
        <taxon>Poaceae</taxon>
        <taxon>BOP clade</taxon>
        <taxon>Oryzoideae</taxon>
        <taxon>Oryzeae</taxon>
        <taxon>Oryzinae</taxon>
        <taxon>Oryza</taxon>
        <taxon>Oryza sativa</taxon>
    </lineage>
</organism>
<proteinExistence type="predicted"/>
<protein>
    <submittedName>
        <fullName evidence="2">Uncharacterized protein</fullName>
    </submittedName>
</protein>
<evidence type="ECO:0000256" key="1">
    <source>
        <dbReference type="SAM" id="MobiDB-lite"/>
    </source>
</evidence>